<evidence type="ECO:0000313" key="4">
    <source>
        <dbReference type="Proteomes" id="UP001163336"/>
    </source>
</evidence>
<proteinExistence type="inferred from homology"/>
<dbReference type="InterPro" id="IPR005545">
    <property type="entry name" value="YCII"/>
</dbReference>
<reference evidence="3" key="1">
    <citation type="submission" date="2022-11" db="EMBL/GenBank/DDBJ databases">
        <title>Isolation and characterization of PLA-degrading bacterium Massilia sp. from Antarctic soil.</title>
        <authorList>
            <person name="Sato K."/>
            <person name="Gomez-Fuentes C."/>
            <person name="Ahmad S.A."/>
            <person name="Zulkharnain A."/>
        </authorList>
    </citation>
    <scope>NUCLEOTIDE SEQUENCE</scope>
    <source>
        <strain evidence="3">N-3</strain>
    </source>
</reference>
<comment type="similarity">
    <text evidence="1">Belongs to the YciI family.</text>
</comment>
<accession>A0ABM8C3P0</accession>
<dbReference type="Proteomes" id="UP001163336">
    <property type="component" value="Chromosome"/>
</dbReference>
<gene>
    <name evidence="3" type="ORF">MasN3_13080</name>
</gene>
<sequence>MHYLLMYDLAPDYLERRAEFCDEHLKLAWEAQRRGELVLAGALDNPADRAVLMFSCDSPQTAQLFAARDPYVTHGLVRAFHVRQWNTVIGDDAFAPVHPG</sequence>
<organism evidence="3 4">
    <name type="scientific">Massilia varians</name>
    <dbReference type="NCBI Taxonomy" id="457921"/>
    <lineage>
        <taxon>Bacteria</taxon>
        <taxon>Pseudomonadati</taxon>
        <taxon>Pseudomonadota</taxon>
        <taxon>Betaproteobacteria</taxon>
        <taxon>Burkholderiales</taxon>
        <taxon>Oxalobacteraceae</taxon>
        <taxon>Telluria group</taxon>
        <taxon>Massilia</taxon>
    </lineage>
</organism>
<evidence type="ECO:0000256" key="1">
    <source>
        <dbReference type="ARBA" id="ARBA00007689"/>
    </source>
</evidence>
<dbReference type="NCBIfam" id="NF009508">
    <property type="entry name" value="PRK12866.1"/>
    <property type="match status" value="1"/>
</dbReference>
<dbReference type="RefSeq" id="WP_281913151.1">
    <property type="nucleotide sequence ID" value="NZ_AP026966.1"/>
</dbReference>
<dbReference type="InterPro" id="IPR051807">
    <property type="entry name" value="Sec-metab_biosynth-assoc"/>
</dbReference>
<evidence type="ECO:0000259" key="2">
    <source>
        <dbReference type="Pfam" id="PF03795"/>
    </source>
</evidence>
<protein>
    <recommendedName>
        <fullName evidence="2">YCII-related domain-containing protein</fullName>
    </recommendedName>
</protein>
<dbReference type="SUPFAM" id="SSF54909">
    <property type="entry name" value="Dimeric alpha+beta barrel"/>
    <property type="match status" value="1"/>
</dbReference>
<feature type="domain" description="YCII-related" evidence="2">
    <location>
        <begin position="1"/>
        <end position="86"/>
    </location>
</feature>
<dbReference type="Pfam" id="PF03795">
    <property type="entry name" value="YCII"/>
    <property type="match status" value="1"/>
</dbReference>
<name>A0ABM8C3P0_9BURK</name>
<keyword evidence="4" id="KW-1185">Reference proteome</keyword>
<dbReference type="Gene3D" id="3.30.70.1060">
    <property type="entry name" value="Dimeric alpha+beta barrel"/>
    <property type="match status" value="1"/>
</dbReference>
<evidence type="ECO:0000313" key="3">
    <source>
        <dbReference type="EMBL" id="BDT57814.1"/>
    </source>
</evidence>
<dbReference type="PANTHER" id="PTHR33606:SF3">
    <property type="entry name" value="PROTEIN YCII"/>
    <property type="match status" value="1"/>
</dbReference>
<dbReference type="InterPro" id="IPR011008">
    <property type="entry name" value="Dimeric_a/b-barrel"/>
</dbReference>
<dbReference type="EMBL" id="AP026966">
    <property type="protein sequence ID" value="BDT57814.1"/>
    <property type="molecule type" value="Genomic_DNA"/>
</dbReference>
<dbReference type="PANTHER" id="PTHR33606">
    <property type="entry name" value="PROTEIN YCII"/>
    <property type="match status" value="1"/>
</dbReference>